<dbReference type="GO" id="GO:0016787">
    <property type="term" value="F:hydrolase activity"/>
    <property type="evidence" value="ECO:0007669"/>
    <property type="project" value="UniProtKB-KW"/>
</dbReference>
<sequence>MPHMPTVVFIHGALNDHTVWTAQSRHLADLGYSTLAIDLPGHGPDAGPALASVGAMADWLLATLDTAGVQHAALVGHSMGSLIALEVAGKAPQRVTHLALLGSAFPMKVAEALLDTARNDETRAIDMVTQWSHAQGYADTDTLRQLMLRLAAANPAQLLYTDLAACNAYDNGETAARAVRCPTLFIFGAGDVMTPSKAARRLIEAMPHAQTMTLEAGHAMMAEQARAVSSALAGFIGSR</sequence>
<evidence type="ECO:0000313" key="2">
    <source>
        <dbReference type="EMBL" id="MYM73571.1"/>
    </source>
</evidence>
<evidence type="ECO:0000313" key="3">
    <source>
        <dbReference type="Proteomes" id="UP000469734"/>
    </source>
</evidence>
<organism evidence="2 3">
    <name type="scientific">Duganella margarita</name>
    <dbReference type="NCBI Taxonomy" id="2692170"/>
    <lineage>
        <taxon>Bacteria</taxon>
        <taxon>Pseudomonadati</taxon>
        <taxon>Pseudomonadota</taxon>
        <taxon>Betaproteobacteria</taxon>
        <taxon>Burkholderiales</taxon>
        <taxon>Oxalobacteraceae</taxon>
        <taxon>Telluria group</taxon>
        <taxon>Duganella</taxon>
    </lineage>
</organism>
<name>A0A7X4H1H2_9BURK</name>
<dbReference type="EMBL" id="WWCR01000015">
    <property type="protein sequence ID" value="MYM73571.1"/>
    <property type="molecule type" value="Genomic_DNA"/>
</dbReference>
<dbReference type="GO" id="GO:0016020">
    <property type="term" value="C:membrane"/>
    <property type="evidence" value="ECO:0007669"/>
    <property type="project" value="TreeGrafter"/>
</dbReference>
<feature type="domain" description="Thioesterase TesA-like" evidence="1">
    <location>
        <begin position="17"/>
        <end position="236"/>
    </location>
</feature>
<gene>
    <name evidence="2" type="ORF">GTP56_15375</name>
</gene>
<dbReference type="PRINTS" id="PR00111">
    <property type="entry name" value="ABHYDROLASE"/>
</dbReference>
<dbReference type="Pfam" id="PF00561">
    <property type="entry name" value="Abhydrolase_1"/>
    <property type="match status" value="1"/>
</dbReference>
<dbReference type="InterPro" id="IPR029058">
    <property type="entry name" value="AB_hydrolase_fold"/>
</dbReference>
<comment type="caution">
    <text evidence="2">The sequence shown here is derived from an EMBL/GenBank/DDBJ whole genome shotgun (WGS) entry which is preliminary data.</text>
</comment>
<dbReference type="SUPFAM" id="SSF53474">
    <property type="entry name" value="alpha/beta-Hydrolases"/>
    <property type="match status" value="1"/>
</dbReference>
<dbReference type="Gene3D" id="3.40.50.1820">
    <property type="entry name" value="alpha/beta hydrolase"/>
    <property type="match status" value="1"/>
</dbReference>
<dbReference type="AlphaFoldDB" id="A0A7X4H1H2"/>
<keyword evidence="2" id="KW-0378">Hydrolase</keyword>
<dbReference type="SMART" id="SM00824">
    <property type="entry name" value="PKS_TE"/>
    <property type="match status" value="1"/>
</dbReference>
<reference evidence="2 3" key="1">
    <citation type="submission" date="2019-12" db="EMBL/GenBank/DDBJ databases">
        <title>Novel species isolated from a subtropical stream in China.</title>
        <authorList>
            <person name="Lu H."/>
        </authorList>
    </citation>
    <scope>NUCLEOTIDE SEQUENCE [LARGE SCALE GENOMIC DNA]</scope>
    <source>
        <strain evidence="2 3">FT134W</strain>
    </source>
</reference>
<dbReference type="PANTHER" id="PTHR43798">
    <property type="entry name" value="MONOACYLGLYCEROL LIPASE"/>
    <property type="match status" value="1"/>
</dbReference>
<protein>
    <submittedName>
        <fullName evidence="2">Alpha/beta fold hydrolase</fullName>
    </submittedName>
</protein>
<dbReference type="InterPro" id="IPR000073">
    <property type="entry name" value="AB_hydrolase_1"/>
</dbReference>
<dbReference type="InterPro" id="IPR050266">
    <property type="entry name" value="AB_hydrolase_sf"/>
</dbReference>
<dbReference type="Proteomes" id="UP000469734">
    <property type="component" value="Unassembled WGS sequence"/>
</dbReference>
<proteinExistence type="predicted"/>
<evidence type="ECO:0000259" key="1">
    <source>
        <dbReference type="SMART" id="SM00824"/>
    </source>
</evidence>
<dbReference type="InterPro" id="IPR020802">
    <property type="entry name" value="TesA-like"/>
</dbReference>
<dbReference type="RefSeq" id="WP_161050709.1">
    <property type="nucleotide sequence ID" value="NZ_WWCR01000015.1"/>
</dbReference>
<accession>A0A7X4H1H2</accession>
<dbReference type="PANTHER" id="PTHR43798:SF33">
    <property type="entry name" value="HYDROLASE, PUTATIVE (AFU_ORTHOLOGUE AFUA_2G14860)-RELATED"/>
    <property type="match status" value="1"/>
</dbReference>